<proteinExistence type="predicted"/>
<accession>A0A379SNQ5</accession>
<evidence type="ECO:0000313" key="1">
    <source>
        <dbReference type="EMBL" id="SUG31223.1"/>
    </source>
</evidence>
<evidence type="ECO:0000313" key="2">
    <source>
        <dbReference type="Proteomes" id="UP000254762"/>
    </source>
</evidence>
<dbReference type="AlphaFoldDB" id="A0A379SNQ5"/>
<gene>
    <name evidence="1" type="ORF">NCTC7304_00592</name>
</gene>
<dbReference type="Proteomes" id="UP000254762">
    <property type="component" value="Unassembled WGS sequence"/>
</dbReference>
<protein>
    <submittedName>
        <fullName evidence="1">Uncharacterized protein</fullName>
    </submittedName>
</protein>
<name>A0A379SNQ5_SALER</name>
<reference evidence="1 2" key="1">
    <citation type="submission" date="2018-06" db="EMBL/GenBank/DDBJ databases">
        <authorList>
            <consortium name="Pathogen Informatics"/>
            <person name="Doyle S."/>
        </authorList>
    </citation>
    <scope>NUCLEOTIDE SEQUENCE [LARGE SCALE GENOMIC DNA]</scope>
    <source>
        <strain evidence="1 2">NCTC7304</strain>
    </source>
</reference>
<sequence length="41" mass="4670">MPFIKIKACLLAPYILAMVKNYAQRENDLVLKRDGDPIHLG</sequence>
<dbReference type="EMBL" id="UGXD01000002">
    <property type="protein sequence ID" value="SUG31223.1"/>
    <property type="molecule type" value="Genomic_DNA"/>
</dbReference>
<organism evidence="1 2">
    <name type="scientific">Salmonella enterica subsp. arizonae</name>
    <dbReference type="NCBI Taxonomy" id="59203"/>
    <lineage>
        <taxon>Bacteria</taxon>
        <taxon>Pseudomonadati</taxon>
        <taxon>Pseudomonadota</taxon>
        <taxon>Gammaproteobacteria</taxon>
        <taxon>Enterobacterales</taxon>
        <taxon>Enterobacteriaceae</taxon>
        <taxon>Salmonella</taxon>
    </lineage>
</organism>